<protein>
    <recommendedName>
        <fullName evidence="4">ABC-2 type transporter domain-containing protein</fullName>
    </recommendedName>
</protein>
<feature type="non-terminal residue" evidence="2">
    <location>
        <position position="1"/>
    </location>
</feature>
<feature type="transmembrane region" description="Helical" evidence="1">
    <location>
        <begin position="67"/>
        <end position="86"/>
    </location>
</feature>
<sequence length="93" mass="10503">NTDNTPDYFIWLEYISPLKYAYRGVMRAFWSTVLDIPCDPTRANCVHNGAAVLKNASLDKASMVLDVAALLGLNFGFRFIGMLFLARNVKKRD</sequence>
<reference evidence="2 3" key="1">
    <citation type="journal article" date="2018" name="J. Invertebr. Pathol.">
        <title>New genotyping method for the causative agent of crayfish plague (Aphanomyces astaci) based on whole genome data.</title>
        <authorList>
            <person name="Minardi D."/>
            <person name="Studholme D.J."/>
            <person name="van der Giezen M."/>
            <person name="Pretto T."/>
            <person name="Oidtmann B."/>
        </authorList>
    </citation>
    <scope>NUCLEOTIDE SEQUENCE [LARGE SCALE GENOMIC DNA]</scope>
    <source>
        <strain evidence="2 3">KB13</strain>
    </source>
</reference>
<dbReference type="Proteomes" id="UP000275652">
    <property type="component" value="Unassembled WGS sequence"/>
</dbReference>
<dbReference type="AlphaFoldDB" id="A0A9X8DRZ8"/>
<gene>
    <name evidence="2" type="ORF">DYB28_014421</name>
</gene>
<evidence type="ECO:0000313" key="2">
    <source>
        <dbReference type="EMBL" id="RLO02329.1"/>
    </source>
</evidence>
<evidence type="ECO:0000313" key="3">
    <source>
        <dbReference type="Proteomes" id="UP000275652"/>
    </source>
</evidence>
<dbReference type="EMBL" id="QUTI01033840">
    <property type="protein sequence ID" value="RLO02329.1"/>
    <property type="molecule type" value="Genomic_DNA"/>
</dbReference>
<organism evidence="2 3">
    <name type="scientific">Aphanomyces astaci</name>
    <name type="common">Crayfish plague agent</name>
    <dbReference type="NCBI Taxonomy" id="112090"/>
    <lineage>
        <taxon>Eukaryota</taxon>
        <taxon>Sar</taxon>
        <taxon>Stramenopiles</taxon>
        <taxon>Oomycota</taxon>
        <taxon>Saprolegniomycetes</taxon>
        <taxon>Saprolegniales</taxon>
        <taxon>Verrucalvaceae</taxon>
        <taxon>Aphanomyces</taxon>
    </lineage>
</organism>
<name>A0A9X8DRZ8_APHAT</name>
<comment type="caution">
    <text evidence="2">The sequence shown here is derived from an EMBL/GenBank/DDBJ whole genome shotgun (WGS) entry which is preliminary data.</text>
</comment>
<evidence type="ECO:0000256" key="1">
    <source>
        <dbReference type="SAM" id="Phobius"/>
    </source>
</evidence>
<evidence type="ECO:0008006" key="4">
    <source>
        <dbReference type="Google" id="ProtNLM"/>
    </source>
</evidence>
<keyword evidence="1" id="KW-0812">Transmembrane</keyword>
<proteinExistence type="predicted"/>
<accession>A0A9X8DRZ8</accession>
<keyword evidence="1" id="KW-0472">Membrane</keyword>
<keyword evidence="1" id="KW-1133">Transmembrane helix</keyword>